<feature type="domain" description="Aminoacyl-transfer RNA synthetases class-II family profile" evidence="12">
    <location>
        <begin position="131"/>
        <end position="442"/>
    </location>
</feature>
<evidence type="ECO:0000259" key="12">
    <source>
        <dbReference type="PROSITE" id="PS50862"/>
    </source>
</evidence>
<evidence type="ECO:0000313" key="13">
    <source>
        <dbReference type="EMBL" id="NXN60241.1"/>
    </source>
</evidence>
<keyword evidence="10" id="KW-0030">Aminoacyl-tRNA synthetase</keyword>
<dbReference type="SUPFAM" id="SSF55681">
    <property type="entry name" value="Class II aaRS and biotin synthetases"/>
    <property type="match status" value="1"/>
</dbReference>
<evidence type="ECO:0000313" key="14">
    <source>
        <dbReference type="Proteomes" id="UP000525416"/>
    </source>
</evidence>
<dbReference type="Pfam" id="PF01336">
    <property type="entry name" value="tRNA_anti-codon"/>
    <property type="match status" value="1"/>
</dbReference>
<evidence type="ECO:0000256" key="2">
    <source>
        <dbReference type="ARBA" id="ARBA00008226"/>
    </source>
</evidence>
<evidence type="ECO:0000256" key="7">
    <source>
        <dbReference type="ARBA" id="ARBA00022917"/>
    </source>
</evidence>
<dbReference type="InterPro" id="IPR004522">
    <property type="entry name" value="Asn-tRNA-ligase"/>
</dbReference>
<evidence type="ECO:0000256" key="3">
    <source>
        <dbReference type="ARBA" id="ARBA00012816"/>
    </source>
</evidence>
<dbReference type="CDD" id="cd00776">
    <property type="entry name" value="AsxRS_core"/>
    <property type="match status" value="1"/>
</dbReference>
<dbReference type="GO" id="GO:0006421">
    <property type="term" value="P:asparaginyl-tRNA aminoacylation"/>
    <property type="evidence" value="ECO:0007669"/>
    <property type="project" value="InterPro"/>
</dbReference>
<dbReference type="AlphaFoldDB" id="A0A7L1KBL7"/>
<evidence type="ECO:0000256" key="9">
    <source>
        <dbReference type="ARBA" id="ARBA00023128"/>
    </source>
</evidence>
<dbReference type="Proteomes" id="UP000525416">
    <property type="component" value="Unassembled WGS sequence"/>
</dbReference>
<name>A0A7L1KBL7_RYNNI</name>
<keyword evidence="6" id="KW-0067">ATP-binding</keyword>
<dbReference type="HAMAP" id="MF_00534">
    <property type="entry name" value="Asn_tRNA_synth"/>
    <property type="match status" value="1"/>
</dbReference>
<gene>
    <name evidence="13" type="primary">Nars2</name>
    <name evidence="13" type="ORF">RYNNIG_R13185</name>
</gene>
<dbReference type="EMBL" id="VXBH01008459">
    <property type="protein sequence ID" value="NXN60241.1"/>
    <property type="molecule type" value="Genomic_DNA"/>
</dbReference>
<organism evidence="13 14">
    <name type="scientific">Rynchops niger</name>
    <name type="common">Black skimmer</name>
    <dbReference type="NCBI Taxonomy" id="227184"/>
    <lineage>
        <taxon>Eukaryota</taxon>
        <taxon>Metazoa</taxon>
        <taxon>Chordata</taxon>
        <taxon>Craniata</taxon>
        <taxon>Vertebrata</taxon>
        <taxon>Euteleostomi</taxon>
        <taxon>Archelosauria</taxon>
        <taxon>Archosauria</taxon>
        <taxon>Dinosauria</taxon>
        <taxon>Saurischia</taxon>
        <taxon>Theropoda</taxon>
        <taxon>Coelurosauria</taxon>
        <taxon>Aves</taxon>
        <taxon>Neognathae</taxon>
        <taxon>Neoaves</taxon>
        <taxon>Charadriiformes</taxon>
        <taxon>Laridae</taxon>
        <taxon>Rynchops</taxon>
    </lineage>
</organism>
<dbReference type="FunFam" id="3.30.930.10:FF:000016">
    <property type="entry name" value="Asparagine--tRNA ligase"/>
    <property type="match status" value="1"/>
</dbReference>
<comment type="similarity">
    <text evidence="2">Belongs to the class-II aminoacyl-tRNA synthetase family.</text>
</comment>
<dbReference type="Gene3D" id="2.40.50.140">
    <property type="entry name" value="Nucleic acid-binding proteins"/>
    <property type="match status" value="1"/>
</dbReference>
<dbReference type="PANTHER" id="PTHR22594">
    <property type="entry name" value="ASPARTYL/LYSYL-TRNA SYNTHETASE"/>
    <property type="match status" value="1"/>
</dbReference>
<evidence type="ECO:0000256" key="1">
    <source>
        <dbReference type="ARBA" id="ARBA00004173"/>
    </source>
</evidence>
<feature type="non-terminal residue" evidence="13">
    <location>
        <position position="1"/>
    </location>
</feature>
<evidence type="ECO:0000256" key="11">
    <source>
        <dbReference type="ARBA" id="ARBA00047844"/>
    </source>
</evidence>
<reference evidence="13 14" key="1">
    <citation type="submission" date="2019-09" db="EMBL/GenBank/DDBJ databases">
        <title>Bird 10,000 Genomes (B10K) Project - Family phase.</title>
        <authorList>
            <person name="Zhang G."/>
        </authorList>
    </citation>
    <scope>NUCLEOTIDE SEQUENCE [LARGE SCALE GENOMIC DNA]</scope>
    <source>
        <strain evidence="13">B10K-DU-002-16</strain>
        <tissue evidence="13">Muscle</tissue>
    </source>
</reference>
<dbReference type="EC" id="6.1.1.22" evidence="3"/>
<dbReference type="GO" id="GO:0003676">
    <property type="term" value="F:nucleic acid binding"/>
    <property type="evidence" value="ECO:0007669"/>
    <property type="project" value="InterPro"/>
</dbReference>
<proteinExistence type="inferred from homology"/>
<evidence type="ECO:0000256" key="5">
    <source>
        <dbReference type="ARBA" id="ARBA00022741"/>
    </source>
</evidence>
<dbReference type="CDD" id="cd04318">
    <property type="entry name" value="EcAsnRS_like_N"/>
    <property type="match status" value="1"/>
</dbReference>
<dbReference type="InterPro" id="IPR004364">
    <property type="entry name" value="Aa-tRNA-synt_II"/>
</dbReference>
<comment type="subcellular location">
    <subcellularLocation>
        <location evidence="1">Mitochondrion</location>
    </subcellularLocation>
</comment>
<keyword evidence="8" id="KW-0809">Transit peptide</keyword>
<dbReference type="SUPFAM" id="SSF50249">
    <property type="entry name" value="Nucleic acid-binding proteins"/>
    <property type="match status" value="1"/>
</dbReference>
<protein>
    <recommendedName>
        <fullName evidence="3">asparagine--tRNA ligase</fullName>
        <ecNumber evidence="3">6.1.1.22</ecNumber>
    </recommendedName>
</protein>
<dbReference type="GO" id="GO:0004816">
    <property type="term" value="F:asparagine-tRNA ligase activity"/>
    <property type="evidence" value="ECO:0007669"/>
    <property type="project" value="UniProtKB-EC"/>
</dbReference>
<evidence type="ECO:0000256" key="4">
    <source>
        <dbReference type="ARBA" id="ARBA00022598"/>
    </source>
</evidence>
<keyword evidence="14" id="KW-1185">Reference proteome</keyword>
<dbReference type="GO" id="GO:0005739">
    <property type="term" value="C:mitochondrion"/>
    <property type="evidence" value="ECO:0007669"/>
    <property type="project" value="UniProtKB-SubCell"/>
</dbReference>
<dbReference type="PRINTS" id="PR01042">
    <property type="entry name" value="TRNASYNTHASP"/>
</dbReference>
<keyword evidence="7" id="KW-0648">Protein biosynthesis</keyword>
<evidence type="ECO:0000256" key="6">
    <source>
        <dbReference type="ARBA" id="ARBA00022840"/>
    </source>
</evidence>
<comment type="caution">
    <text evidence="13">The sequence shown here is derived from an EMBL/GenBank/DDBJ whole genome shotgun (WGS) entry which is preliminary data.</text>
</comment>
<dbReference type="InterPro" id="IPR006195">
    <property type="entry name" value="aa-tRNA-synth_II"/>
</dbReference>
<evidence type="ECO:0000256" key="10">
    <source>
        <dbReference type="ARBA" id="ARBA00023146"/>
    </source>
</evidence>
<dbReference type="NCBIfam" id="NF003037">
    <property type="entry name" value="PRK03932.1"/>
    <property type="match status" value="1"/>
</dbReference>
<dbReference type="InterPro" id="IPR004365">
    <property type="entry name" value="NA-bd_OB_tRNA"/>
</dbReference>
<keyword evidence="4" id="KW-0436">Ligase</keyword>
<accession>A0A7L1KBL7</accession>
<dbReference type="OrthoDB" id="1931232at2759"/>
<dbReference type="GO" id="GO:0005524">
    <property type="term" value="F:ATP binding"/>
    <property type="evidence" value="ECO:0007669"/>
    <property type="project" value="UniProtKB-KW"/>
</dbReference>
<dbReference type="Pfam" id="PF00152">
    <property type="entry name" value="tRNA-synt_2"/>
    <property type="match status" value="1"/>
</dbReference>
<keyword evidence="5" id="KW-0547">Nucleotide-binding</keyword>
<dbReference type="InterPro" id="IPR045864">
    <property type="entry name" value="aa-tRNA-synth_II/BPL/LPL"/>
</dbReference>
<dbReference type="NCBIfam" id="TIGR00457">
    <property type="entry name" value="asnS"/>
    <property type="match status" value="1"/>
</dbReference>
<keyword evidence="9" id="KW-0496">Mitochondrion</keyword>
<dbReference type="InterPro" id="IPR012340">
    <property type="entry name" value="NA-bd_OB-fold"/>
</dbReference>
<dbReference type="InterPro" id="IPR002312">
    <property type="entry name" value="Asp/Asn-tRNA-synth_IIb"/>
</dbReference>
<dbReference type="PROSITE" id="PS50862">
    <property type="entry name" value="AA_TRNA_LIGASE_II"/>
    <property type="match status" value="1"/>
</dbReference>
<dbReference type="FunFam" id="2.40.50.140:FF:000310">
    <property type="entry name" value="Probable asparagine--tRNA ligase, mitochondrial"/>
    <property type="match status" value="1"/>
</dbReference>
<feature type="non-terminal residue" evidence="13">
    <location>
        <position position="452"/>
    </location>
</feature>
<comment type="catalytic activity">
    <reaction evidence="11">
        <text>tRNA(Asn) + L-asparagine + ATP = L-asparaginyl-tRNA(Asn) + AMP + diphosphate + H(+)</text>
        <dbReference type="Rhea" id="RHEA:11180"/>
        <dbReference type="Rhea" id="RHEA-COMP:9659"/>
        <dbReference type="Rhea" id="RHEA-COMP:9674"/>
        <dbReference type="ChEBI" id="CHEBI:15378"/>
        <dbReference type="ChEBI" id="CHEBI:30616"/>
        <dbReference type="ChEBI" id="CHEBI:33019"/>
        <dbReference type="ChEBI" id="CHEBI:58048"/>
        <dbReference type="ChEBI" id="CHEBI:78442"/>
        <dbReference type="ChEBI" id="CHEBI:78515"/>
        <dbReference type="ChEBI" id="CHEBI:456215"/>
        <dbReference type="EC" id="6.1.1.22"/>
    </reaction>
</comment>
<sequence>AVRLRVREALGARQPVGEVKVQGWVRSVRSQKEVLFLHINDGSSLESLQVVADPSLEDRDLTFGSAVEVRGKLVKSPHKMQNMELKAETIRVVGPCDTWLFPLKMKVRHPLEYVRQFPHLRCRNNTLGSLLRIRSEATAAIHSFFQDNGYVHIHTPIITSNDCEGAGELFQIETSHETSESAKKTHFFSVPAFLTVSGQLHLEVMAGAFTHVFTFGPTFRAENSQSRRHLAEFYMVEAELSFTESLQDIMQVMEDLFKTATSTVLSKCPHDVELFHKHIAPAQLFFFFFFPPSCRISYNEAVATLKRASQTFTFKPEWGCDLQTEHEKYLVKHCGDVPVFVINYPYDLKPFYMRDNEDGPQHTVAAVDLLVPGVGELCGGSLREERLPFLESRLRRLGLADAYQWYLDLRKFGSVPHGGFGMGFERYLQYVLGVDNIKDVIPFPRFSHSCLL</sequence>
<dbReference type="PANTHER" id="PTHR22594:SF34">
    <property type="entry name" value="ASPARAGINE--TRNA LIGASE, MITOCHONDRIAL-RELATED"/>
    <property type="match status" value="1"/>
</dbReference>
<evidence type="ECO:0000256" key="8">
    <source>
        <dbReference type="ARBA" id="ARBA00022946"/>
    </source>
</evidence>
<dbReference type="Gene3D" id="3.30.930.10">
    <property type="entry name" value="Bira Bifunctional Protein, Domain 2"/>
    <property type="match status" value="1"/>
</dbReference>